<reference evidence="15" key="2">
    <citation type="submission" date="2025-08" db="UniProtKB">
        <authorList>
            <consortium name="Ensembl"/>
        </authorList>
    </citation>
    <scope>IDENTIFICATION</scope>
</reference>
<keyword evidence="6" id="KW-0762">Sugar transport</keyword>
<feature type="transmembrane region" description="Helical" evidence="13">
    <location>
        <begin position="60"/>
        <end position="82"/>
    </location>
</feature>
<dbReference type="OMA" id="FMQTFAP"/>
<dbReference type="InterPro" id="IPR005828">
    <property type="entry name" value="MFS_sugar_transport-like"/>
</dbReference>
<keyword evidence="4 11" id="KW-0813">Transport</keyword>
<evidence type="ECO:0000256" key="2">
    <source>
        <dbReference type="ARBA" id="ARBA00004651"/>
    </source>
</evidence>
<dbReference type="CDD" id="cd17431">
    <property type="entry name" value="MFS_GLUT_Class1"/>
    <property type="match status" value="1"/>
</dbReference>
<dbReference type="GeneTree" id="ENSGT00940000166444"/>
<name>H3D8I6_TETNG</name>
<evidence type="ECO:0000313" key="16">
    <source>
        <dbReference type="Proteomes" id="UP000007303"/>
    </source>
</evidence>
<dbReference type="AlphaFoldDB" id="H3D8I6"/>
<evidence type="ECO:0000256" key="4">
    <source>
        <dbReference type="ARBA" id="ARBA00022448"/>
    </source>
</evidence>
<comment type="subcellular location">
    <subcellularLocation>
        <location evidence="2">Cell membrane</location>
        <topology evidence="2">Multi-pass membrane protein</topology>
    </subcellularLocation>
</comment>
<dbReference type="PRINTS" id="PR00171">
    <property type="entry name" value="SUGRTRNSPORT"/>
</dbReference>
<dbReference type="InterPro" id="IPR020846">
    <property type="entry name" value="MFS_dom"/>
</dbReference>
<feature type="region of interest" description="Disordered" evidence="12">
    <location>
        <begin position="471"/>
        <end position="506"/>
    </location>
</feature>
<sequence length="506" mass="54801">QPKKVTLYLLYCVATAVIGSLQFGYNTGVINAPEQKLRSFFQNVSRDRYGEEFSPGSITMMWSLAVAIFSVGGMIGSFSVGAMVDKFGRRKSMLLSNVLAILGGGLMGLSLVAKSFEMVIIGRLVIGVFCGLCTGLTPMYVGEVTPTAVRGAFGTLHQLGVVIGILVAQVFGLESLLGSDSLWPLLLALTILPAMLQTAMLPFCPESPRYLLIVLNKEEEATKALVRLRGSEDVSDDIQEMKEEGMKMAMEKKVTIPELFRSWNYRQPIIIAIVLQLSQQLSGINAVFYYSTRIFETAGVSQPIYATIGAGVVNTVFTVVSLFLVERAGRRTLHLTGLAGMAICALVMTISLIYVKTNESLSYLAIVAVFGFVASFEIGPGPIPWFIVAELFSQGPRPAAIAVSGFSNWTANFLVGLGFPKLEELCGPYVFIIFMALLVVFFIFTFLKVPETKGRTFDDIAQGFAVNAAHSSQAPPPEEVVVGLSQSKDAAPVSPTEKFPMVDLPE</sequence>
<dbReference type="InterPro" id="IPR036259">
    <property type="entry name" value="MFS_trans_sf"/>
</dbReference>
<feature type="transmembrane region" description="Helical" evidence="13">
    <location>
        <begin position="183"/>
        <end position="203"/>
    </location>
</feature>
<feature type="transmembrane region" description="Helical" evidence="13">
    <location>
        <begin position="361"/>
        <end position="387"/>
    </location>
</feature>
<keyword evidence="7 13" id="KW-0812">Transmembrane</keyword>
<evidence type="ECO:0000256" key="13">
    <source>
        <dbReference type="SAM" id="Phobius"/>
    </source>
</evidence>
<evidence type="ECO:0000313" key="15">
    <source>
        <dbReference type="Ensembl" id="ENSTNIP00000016827.1"/>
    </source>
</evidence>
<feature type="transmembrane region" description="Helical" evidence="13">
    <location>
        <begin position="269"/>
        <end position="292"/>
    </location>
</feature>
<comment type="catalytic activity">
    <reaction evidence="1">
        <text>D-glucose(out) = D-glucose(in)</text>
        <dbReference type="Rhea" id="RHEA:60376"/>
        <dbReference type="ChEBI" id="CHEBI:4167"/>
    </reaction>
</comment>
<dbReference type="PANTHER" id="PTHR23503">
    <property type="entry name" value="SOLUTE CARRIER FAMILY 2"/>
    <property type="match status" value="1"/>
</dbReference>
<dbReference type="PROSITE" id="PS00216">
    <property type="entry name" value="SUGAR_TRANSPORT_1"/>
    <property type="match status" value="2"/>
</dbReference>
<comment type="similarity">
    <text evidence="3">Belongs to the major facilitator superfamily. Sugar transporter (TC 2.A.1.1) family. Glucose transporter subfamily.</text>
</comment>
<keyword evidence="9 13" id="KW-0472">Membrane</keyword>
<keyword evidence="5" id="KW-1003">Cell membrane</keyword>
<dbReference type="GO" id="GO:0055056">
    <property type="term" value="F:D-glucose transmembrane transporter activity"/>
    <property type="evidence" value="ECO:0007669"/>
    <property type="project" value="TreeGrafter"/>
</dbReference>
<feature type="transmembrane region" description="Helical" evidence="13">
    <location>
        <begin position="304"/>
        <end position="325"/>
    </location>
</feature>
<dbReference type="GO" id="GO:0016323">
    <property type="term" value="C:basolateral plasma membrane"/>
    <property type="evidence" value="ECO:0007669"/>
    <property type="project" value="TreeGrafter"/>
</dbReference>
<keyword evidence="16" id="KW-1185">Reference proteome</keyword>
<proteinExistence type="inferred from homology"/>
<accession>H3D8I6</accession>
<keyword evidence="8 13" id="KW-1133">Transmembrane helix</keyword>
<dbReference type="Gene3D" id="1.20.1250.20">
    <property type="entry name" value="MFS general substrate transporter like domains"/>
    <property type="match status" value="1"/>
</dbReference>
<feature type="transmembrane region" description="Helical" evidence="13">
    <location>
        <begin position="399"/>
        <end position="417"/>
    </location>
</feature>
<dbReference type="SUPFAM" id="SSF103473">
    <property type="entry name" value="MFS general substrate transporter"/>
    <property type="match status" value="1"/>
</dbReference>
<protein>
    <submittedName>
        <fullName evidence="15">Solute carrier family 2 member 3b</fullName>
    </submittedName>
</protein>
<dbReference type="PANTHER" id="PTHR23503:SF124">
    <property type="entry name" value="SOLUTE CARRIER FAMILY 2 MEMBER 3B"/>
    <property type="match status" value="1"/>
</dbReference>
<dbReference type="InterPro" id="IPR005829">
    <property type="entry name" value="Sugar_transporter_CS"/>
</dbReference>
<dbReference type="InterPro" id="IPR045263">
    <property type="entry name" value="GLUT"/>
</dbReference>
<evidence type="ECO:0000256" key="11">
    <source>
        <dbReference type="RuleBase" id="RU003346"/>
    </source>
</evidence>
<feature type="domain" description="Major facilitator superfamily (MFS) profile" evidence="14">
    <location>
        <begin position="12"/>
        <end position="453"/>
    </location>
</feature>
<organism evidence="15 16">
    <name type="scientific">Tetraodon nigroviridis</name>
    <name type="common">Spotted green pufferfish</name>
    <name type="synonym">Chelonodon nigroviridis</name>
    <dbReference type="NCBI Taxonomy" id="99883"/>
    <lineage>
        <taxon>Eukaryota</taxon>
        <taxon>Metazoa</taxon>
        <taxon>Chordata</taxon>
        <taxon>Craniata</taxon>
        <taxon>Vertebrata</taxon>
        <taxon>Euteleostomi</taxon>
        <taxon>Actinopterygii</taxon>
        <taxon>Neopterygii</taxon>
        <taxon>Teleostei</taxon>
        <taxon>Neoteleostei</taxon>
        <taxon>Acanthomorphata</taxon>
        <taxon>Eupercaria</taxon>
        <taxon>Tetraodontiformes</taxon>
        <taxon>Tetradontoidea</taxon>
        <taxon>Tetraodontidae</taxon>
        <taxon>Tetraodon</taxon>
    </lineage>
</organism>
<dbReference type="PROSITE" id="PS00217">
    <property type="entry name" value="SUGAR_TRANSPORT_2"/>
    <property type="match status" value="1"/>
</dbReference>
<evidence type="ECO:0000256" key="1">
    <source>
        <dbReference type="ARBA" id="ARBA00000618"/>
    </source>
</evidence>
<dbReference type="GO" id="GO:0016324">
    <property type="term" value="C:apical plasma membrane"/>
    <property type="evidence" value="ECO:0007669"/>
    <property type="project" value="TreeGrafter"/>
</dbReference>
<dbReference type="GO" id="GO:0070837">
    <property type="term" value="P:dehydroascorbic acid transport"/>
    <property type="evidence" value="ECO:0007669"/>
    <property type="project" value="TreeGrafter"/>
</dbReference>
<dbReference type="GO" id="GO:0046323">
    <property type="term" value="P:D-glucose import"/>
    <property type="evidence" value="ECO:0007669"/>
    <property type="project" value="TreeGrafter"/>
</dbReference>
<dbReference type="HOGENOM" id="CLU_001265_30_5_1"/>
<feature type="transmembrane region" description="Helical" evidence="13">
    <location>
        <begin position="153"/>
        <end position="171"/>
    </location>
</feature>
<evidence type="ECO:0000256" key="6">
    <source>
        <dbReference type="ARBA" id="ARBA00022597"/>
    </source>
</evidence>
<feature type="transmembrane region" description="Helical" evidence="13">
    <location>
        <begin position="332"/>
        <end position="355"/>
    </location>
</feature>
<evidence type="ECO:0000256" key="9">
    <source>
        <dbReference type="ARBA" id="ARBA00023136"/>
    </source>
</evidence>
<reference evidence="15" key="3">
    <citation type="submission" date="2025-09" db="UniProtKB">
        <authorList>
            <consortium name="Ensembl"/>
        </authorList>
    </citation>
    <scope>IDENTIFICATION</scope>
</reference>
<dbReference type="Ensembl" id="ENSTNIT00000017041.1">
    <property type="protein sequence ID" value="ENSTNIP00000016827.1"/>
    <property type="gene ID" value="ENSTNIG00000013823.1"/>
</dbReference>
<feature type="transmembrane region" description="Helical" evidence="13">
    <location>
        <begin position="94"/>
        <end position="113"/>
    </location>
</feature>
<reference evidence="16" key="1">
    <citation type="journal article" date="2004" name="Nature">
        <title>Genome duplication in the teleost fish Tetraodon nigroviridis reveals the early vertebrate proto-karyotype.</title>
        <authorList>
            <person name="Jaillon O."/>
            <person name="Aury J.-M."/>
            <person name="Brunet F."/>
            <person name="Petit J.-L."/>
            <person name="Stange-Thomann N."/>
            <person name="Mauceli E."/>
            <person name="Bouneau L."/>
            <person name="Fischer C."/>
            <person name="Ozouf-Costaz C."/>
            <person name="Bernot A."/>
            <person name="Nicaud S."/>
            <person name="Jaffe D."/>
            <person name="Fisher S."/>
            <person name="Lutfalla G."/>
            <person name="Dossat C."/>
            <person name="Segurens B."/>
            <person name="Dasilva C."/>
            <person name="Salanoubat M."/>
            <person name="Levy M."/>
            <person name="Boudet N."/>
            <person name="Castellano S."/>
            <person name="Anthouard V."/>
            <person name="Jubin C."/>
            <person name="Castelli V."/>
            <person name="Katinka M."/>
            <person name="Vacherie B."/>
            <person name="Biemont C."/>
            <person name="Skalli Z."/>
            <person name="Cattolico L."/>
            <person name="Poulain J."/>
            <person name="De Berardinis V."/>
            <person name="Cruaud C."/>
            <person name="Duprat S."/>
            <person name="Brottier P."/>
            <person name="Coutanceau J.-P."/>
            <person name="Gouzy J."/>
            <person name="Parra G."/>
            <person name="Lardier G."/>
            <person name="Chapple C."/>
            <person name="McKernan K.J."/>
            <person name="McEwan P."/>
            <person name="Bosak S."/>
            <person name="Kellis M."/>
            <person name="Volff J.-N."/>
            <person name="Guigo R."/>
            <person name="Zody M.C."/>
            <person name="Mesirov J."/>
            <person name="Lindblad-Toh K."/>
            <person name="Birren B."/>
            <person name="Nusbaum C."/>
            <person name="Kahn D."/>
            <person name="Robinson-Rechavi M."/>
            <person name="Laudet V."/>
            <person name="Schachter V."/>
            <person name="Quetier F."/>
            <person name="Saurin W."/>
            <person name="Scarpelli C."/>
            <person name="Wincker P."/>
            <person name="Lander E.S."/>
            <person name="Weissenbach J."/>
            <person name="Roest Crollius H."/>
        </authorList>
    </citation>
    <scope>NUCLEOTIDE SEQUENCE [LARGE SCALE GENOMIC DNA]</scope>
</reference>
<evidence type="ECO:0000256" key="3">
    <source>
        <dbReference type="ARBA" id="ARBA00007004"/>
    </source>
</evidence>
<dbReference type="Proteomes" id="UP000007303">
    <property type="component" value="Unassembled WGS sequence"/>
</dbReference>
<dbReference type="InParanoid" id="H3D8I6"/>
<feature type="transmembrane region" description="Helical" evidence="13">
    <location>
        <begin position="429"/>
        <end position="447"/>
    </location>
</feature>
<dbReference type="STRING" id="99883.ENSTNIP00000016827"/>
<evidence type="ECO:0000256" key="8">
    <source>
        <dbReference type="ARBA" id="ARBA00022989"/>
    </source>
</evidence>
<evidence type="ECO:0000256" key="5">
    <source>
        <dbReference type="ARBA" id="ARBA00022475"/>
    </source>
</evidence>
<keyword evidence="10" id="KW-0325">Glycoprotein</keyword>
<evidence type="ECO:0000259" key="14">
    <source>
        <dbReference type="PROSITE" id="PS50850"/>
    </source>
</evidence>
<dbReference type="NCBIfam" id="TIGR00879">
    <property type="entry name" value="SP"/>
    <property type="match status" value="1"/>
</dbReference>
<feature type="transmembrane region" description="Helical" evidence="13">
    <location>
        <begin position="119"/>
        <end position="141"/>
    </location>
</feature>
<feature type="transmembrane region" description="Helical" evidence="13">
    <location>
        <begin position="7"/>
        <end position="25"/>
    </location>
</feature>
<evidence type="ECO:0000256" key="10">
    <source>
        <dbReference type="ARBA" id="ARBA00023180"/>
    </source>
</evidence>
<evidence type="ECO:0000256" key="7">
    <source>
        <dbReference type="ARBA" id="ARBA00022692"/>
    </source>
</evidence>
<dbReference type="PROSITE" id="PS50850">
    <property type="entry name" value="MFS"/>
    <property type="match status" value="1"/>
</dbReference>
<dbReference type="GO" id="GO:0032868">
    <property type="term" value="P:response to insulin"/>
    <property type="evidence" value="ECO:0007669"/>
    <property type="project" value="TreeGrafter"/>
</dbReference>
<dbReference type="InterPro" id="IPR003663">
    <property type="entry name" value="Sugar/inositol_transpt"/>
</dbReference>
<evidence type="ECO:0000256" key="12">
    <source>
        <dbReference type="SAM" id="MobiDB-lite"/>
    </source>
</evidence>
<dbReference type="FunFam" id="1.20.1250.20:FF:000040">
    <property type="entry name" value="Solute carrier family 2, facilitated glucose transporter member 1"/>
    <property type="match status" value="1"/>
</dbReference>
<dbReference type="Pfam" id="PF00083">
    <property type="entry name" value="Sugar_tr"/>
    <property type="match status" value="1"/>
</dbReference>